<gene>
    <name evidence="2" type="ORF">M23134_06430</name>
</gene>
<dbReference type="AlphaFoldDB" id="A1ZUB0"/>
<reference evidence="2 3" key="1">
    <citation type="submission" date="2007-01" db="EMBL/GenBank/DDBJ databases">
        <authorList>
            <person name="Haygood M."/>
            <person name="Podell S."/>
            <person name="Anderson C."/>
            <person name="Hopkinson B."/>
            <person name="Roe K."/>
            <person name="Barbeau K."/>
            <person name="Gaasterland T."/>
            <person name="Ferriera S."/>
            <person name="Johnson J."/>
            <person name="Kravitz S."/>
            <person name="Beeson K."/>
            <person name="Sutton G."/>
            <person name="Rogers Y.-H."/>
            <person name="Friedman R."/>
            <person name="Frazier M."/>
            <person name="Venter J.C."/>
        </authorList>
    </citation>
    <scope>NUCLEOTIDE SEQUENCE [LARGE SCALE GENOMIC DNA]</scope>
    <source>
        <strain evidence="2 3">ATCC 23134</strain>
    </source>
</reference>
<keyword evidence="3" id="KW-1185">Reference proteome</keyword>
<keyword evidence="1" id="KW-0812">Transmembrane</keyword>
<evidence type="ECO:0000313" key="2">
    <source>
        <dbReference type="EMBL" id="EAY26081.1"/>
    </source>
</evidence>
<name>A1ZUB0_MICM2</name>
<feature type="transmembrane region" description="Helical" evidence="1">
    <location>
        <begin position="70"/>
        <end position="88"/>
    </location>
</feature>
<comment type="caution">
    <text evidence="2">The sequence shown here is derived from an EMBL/GenBank/DDBJ whole genome shotgun (WGS) entry which is preliminary data.</text>
</comment>
<dbReference type="RefSeq" id="WP_002701683.1">
    <property type="nucleotide sequence ID" value="NZ_AAWS01000039.1"/>
</dbReference>
<evidence type="ECO:0000313" key="3">
    <source>
        <dbReference type="Proteomes" id="UP000004095"/>
    </source>
</evidence>
<evidence type="ECO:0000256" key="1">
    <source>
        <dbReference type="SAM" id="Phobius"/>
    </source>
</evidence>
<sequence length="262" mass="29708">MIAYTFKEIEEKGKLYAAGKMDLSEQIAFEEYLNAHPIQKMMVEGMVVEYHYFDGSPPKVLTSIQHKRRYLSIAASIVLILVVGGYFATRQTVVPSGQKLLTRGIHLNIPMSRWEVKTPPKAVNDHHQASHLKINNASQHLSKNTISNQQLATFNKQEIAYWEGELDLVTDASRSASGTVEVLAIDNVQNATTFKVRYKNTSKLFITIYSAKNMVKPLLDEVPLLPVESSIFSKMVLLPKSNTYYWQLTNEEEELFIGKLVK</sequence>
<dbReference type="EMBL" id="AAWS01000039">
    <property type="protein sequence ID" value="EAY26081.1"/>
    <property type="molecule type" value="Genomic_DNA"/>
</dbReference>
<accession>A1ZUB0</accession>
<keyword evidence="1" id="KW-1133">Transmembrane helix</keyword>
<proteinExistence type="predicted"/>
<protein>
    <submittedName>
        <fullName evidence="2">Uncharacterized protein</fullName>
    </submittedName>
</protein>
<keyword evidence="1" id="KW-0472">Membrane</keyword>
<dbReference type="Proteomes" id="UP000004095">
    <property type="component" value="Unassembled WGS sequence"/>
</dbReference>
<organism evidence="2 3">
    <name type="scientific">Microscilla marina ATCC 23134</name>
    <dbReference type="NCBI Taxonomy" id="313606"/>
    <lineage>
        <taxon>Bacteria</taxon>
        <taxon>Pseudomonadati</taxon>
        <taxon>Bacteroidota</taxon>
        <taxon>Cytophagia</taxon>
        <taxon>Cytophagales</taxon>
        <taxon>Microscillaceae</taxon>
        <taxon>Microscilla</taxon>
    </lineage>
</organism>